<evidence type="ECO:0000256" key="21">
    <source>
        <dbReference type="ARBA" id="ARBA00048954"/>
    </source>
</evidence>
<dbReference type="InterPro" id="IPR014013">
    <property type="entry name" value="Helic_SF1/SF2_ATP-bd_DinG/Rad3"/>
</dbReference>
<dbReference type="Pfam" id="PF06733">
    <property type="entry name" value="DEAD_2"/>
    <property type="match status" value="1"/>
</dbReference>
<evidence type="ECO:0000256" key="13">
    <source>
        <dbReference type="ARBA" id="ARBA00023235"/>
    </source>
</evidence>
<keyword evidence="13" id="KW-0413">Isomerase</keyword>
<dbReference type="GO" id="GO:0000785">
    <property type="term" value="C:chromatin"/>
    <property type="evidence" value="ECO:0007669"/>
    <property type="project" value="EnsemblFungi"/>
</dbReference>
<comment type="function">
    <text evidence="20">ATP-dependent DNA helicase important for chromosome transmission and normal cell cycle progression in G(2)/M. May have a role in changing DNA topology to allow the loading of proteins involved in maintaining sister chromatid cohesion in the vicinity of the centromeres. Has a specific role in chromosome segregation during meiosis II.</text>
</comment>
<keyword evidence="9 24" id="KW-0347">Helicase</keyword>
<keyword evidence="14" id="KW-0539">Nucleus</keyword>
<feature type="region of interest" description="Disordered" evidence="22">
    <location>
        <begin position="83"/>
        <end position="108"/>
    </location>
</feature>
<sequence>MKAQNFEDFKNNLEPLETPTNEEFLKLFPFQPYSIQLDFMSNLYSAIEDKKKVVILESPTGTGKSLSLICSVTKWLNDNEERLLKPPKDELNSSSLKKENNNEDNKNPKIPQWVLQHFEEKEKQERNDFFEKIKKQRQLQKEKLEKIKEKEKKRKRIYEQNNNKKRMKIDNNQKKKEEVEENEDDFLLDEYDSDKELSNSISRIKKELDSFFEISNTQEEDNEDILEDFKEQKIYYSSRTHSQISQFTFELKKSALGKTMKCVSLGSRKNLCINPKVRNLSSLNRINDKCLDMNEGKNTKCQYLNNENEDFKDVILSDIYDIEELSSLGIRHQNCPYYGSRNASKMAQIITLPYNLLIQQSSREALGLDLKDSIIIFDEAHNIIDTITNNYSFMLDSEMIDRSISDINEYLEKYGNRLKGKNIMYIQQILVILNAFQNYYTNFKKEHLEKKSYLCTINEFLIKLNIDHLNLLKIKKYLEISRLPQKLLGFSKKYINKISKEEVDEDEEISRHVSPLMVVENFILTLSNQDKDGRVLIYEEKKNIIFKYLLLNPSNAFKPLVEEARTIVLAGGTLEPISDFIEQLFPYLDQEKQIVHYSYDHVIDSSSLLTMIVEKGPLGSPFLFNYENRNNIQMLKELGQLILNVVNVIPDGVVVFFPSYHYLNEVWEFWNNNNYIKQIETKKKIFKEPKNSKLVEKTLNDYSQEINNSNNKGALLLCVVGGKMSEGINFSDKLGRGVIVIGLPFANKESYELKEKMKYLDNQSKIIKNSTTGNEYYENLCMRAVNQSIGRAIRHKNDYACILLLDKRFSQQRIKKKLPKWMSKDIQVPQAYGLFIGKMAKFFKTKKKL</sequence>
<comment type="subcellular location">
    <subcellularLocation>
        <location evidence="2">Nucleus</location>
    </subcellularLocation>
</comment>
<dbReference type="GO" id="GO:0045005">
    <property type="term" value="P:DNA-templated DNA replication maintenance of fidelity"/>
    <property type="evidence" value="ECO:0007669"/>
    <property type="project" value="EnsemblFungi"/>
</dbReference>
<evidence type="ECO:0000256" key="16">
    <source>
        <dbReference type="ARBA" id="ARBA00029709"/>
    </source>
</evidence>
<evidence type="ECO:0000256" key="14">
    <source>
        <dbReference type="ARBA" id="ARBA00023242"/>
    </source>
</evidence>
<dbReference type="GO" id="GO:0034085">
    <property type="term" value="P:establishment of sister chromatid cohesion"/>
    <property type="evidence" value="ECO:0007669"/>
    <property type="project" value="EnsemblFungi"/>
</dbReference>
<evidence type="ECO:0000313" key="25">
    <source>
        <dbReference type="Proteomes" id="UP000193944"/>
    </source>
</evidence>
<dbReference type="Pfam" id="PF13307">
    <property type="entry name" value="Helicase_C_2"/>
    <property type="match status" value="1"/>
</dbReference>
<feature type="compositionally biased region" description="Basic and acidic residues" evidence="22">
    <location>
        <begin position="168"/>
        <end position="178"/>
    </location>
</feature>
<evidence type="ECO:0000256" key="5">
    <source>
        <dbReference type="ARBA" id="ARBA00017386"/>
    </source>
</evidence>
<keyword evidence="25" id="KW-1185">Reference proteome</keyword>
<evidence type="ECO:0000256" key="8">
    <source>
        <dbReference type="ARBA" id="ARBA00022801"/>
    </source>
</evidence>
<evidence type="ECO:0000256" key="22">
    <source>
        <dbReference type="SAM" id="MobiDB-lite"/>
    </source>
</evidence>
<keyword evidence="11" id="KW-0408">Iron</keyword>
<evidence type="ECO:0000256" key="10">
    <source>
        <dbReference type="ARBA" id="ARBA00022840"/>
    </source>
</evidence>
<evidence type="ECO:0000256" key="12">
    <source>
        <dbReference type="ARBA" id="ARBA00023014"/>
    </source>
</evidence>
<dbReference type="PROSITE" id="PS51193">
    <property type="entry name" value="HELICASE_ATP_BIND_2"/>
    <property type="match status" value="1"/>
</dbReference>
<gene>
    <name evidence="24" type="ORF">BCR32DRAFT_290313</name>
</gene>
<dbReference type="GO" id="GO:0046872">
    <property type="term" value="F:metal ion binding"/>
    <property type="evidence" value="ECO:0007669"/>
    <property type="project" value="UniProtKB-KW"/>
</dbReference>
<evidence type="ECO:0000259" key="23">
    <source>
        <dbReference type="PROSITE" id="PS51193"/>
    </source>
</evidence>
<dbReference type="PROSITE" id="PS00690">
    <property type="entry name" value="DEAH_ATP_HELICASE"/>
    <property type="match status" value="1"/>
</dbReference>
<protein>
    <recommendedName>
        <fullName evidence="5">ATP-dependent DNA helicase CHL1</fullName>
        <ecNumber evidence="17">5.6.2.3</ecNumber>
    </recommendedName>
    <alternativeName>
        <fullName evidence="4">ATP-dependent DNA helicase chl1</fullName>
    </alternativeName>
    <alternativeName>
        <fullName evidence="16">Chromosome loss protein 1</fullName>
    </alternativeName>
    <alternativeName>
        <fullName evidence="18 19">DNA 5'-3' helicase CHL1</fullName>
    </alternativeName>
</protein>
<dbReference type="InterPro" id="IPR006555">
    <property type="entry name" value="ATP-dep_Helicase_C"/>
</dbReference>
<dbReference type="GO" id="GO:0003677">
    <property type="term" value="F:DNA binding"/>
    <property type="evidence" value="ECO:0007669"/>
    <property type="project" value="InterPro"/>
</dbReference>
<comment type="cofactor">
    <cofactor evidence="1">
        <name>[4Fe-4S] cluster</name>
        <dbReference type="ChEBI" id="CHEBI:49883"/>
    </cofactor>
</comment>
<evidence type="ECO:0000256" key="7">
    <source>
        <dbReference type="ARBA" id="ARBA00022741"/>
    </source>
</evidence>
<keyword evidence="8" id="KW-0378">Hydrolase</keyword>
<dbReference type="Proteomes" id="UP000193944">
    <property type="component" value="Unassembled WGS sequence"/>
</dbReference>
<evidence type="ECO:0000256" key="20">
    <source>
        <dbReference type="ARBA" id="ARBA00045702"/>
    </source>
</evidence>
<dbReference type="NCBIfam" id="TIGR00604">
    <property type="entry name" value="rad3"/>
    <property type="match status" value="1"/>
</dbReference>
<dbReference type="GO" id="GO:0005634">
    <property type="term" value="C:nucleus"/>
    <property type="evidence" value="ECO:0007669"/>
    <property type="project" value="UniProtKB-SubCell"/>
</dbReference>
<dbReference type="GO" id="GO:0043139">
    <property type="term" value="F:5'-3' DNA helicase activity"/>
    <property type="evidence" value="ECO:0007669"/>
    <property type="project" value="UniProtKB-EC"/>
</dbReference>
<dbReference type="PANTHER" id="PTHR11472">
    <property type="entry name" value="DNA REPAIR DEAD HELICASE RAD3/XP-D SUBFAMILY MEMBER"/>
    <property type="match status" value="1"/>
</dbReference>
<dbReference type="PANTHER" id="PTHR11472:SF41">
    <property type="entry name" value="ATP-DEPENDENT DNA HELICASE DDX11-RELATED"/>
    <property type="match status" value="1"/>
</dbReference>
<evidence type="ECO:0000256" key="18">
    <source>
        <dbReference type="ARBA" id="ARBA00044998"/>
    </source>
</evidence>
<evidence type="ECO:0000256" key="9">
    <source>
        <dbReference type="ARBA" id="ARBA00022806"/>
    </source>
</evidence>
<evidence type="ECO:0000256" key="17">
    <source>
        <dbReference type="ARBA" id="ARBA00044969"/>
    </source>
</evidence>
<evidence type="ECO:0000313" key="24">
    <source>
        <dbReference type="EMBL" id="ORX85967.1"/>
    </source>
</evidence>
<keyword evidence="10" id="KW-0067">ATP-binding</keyword>
<reference evidence="24 25" key="1">
    <citation type="submission" date="2016-08" db="EMBL/GenBank/DDBJ databases">
        <title>A Parts List for Fungal Cellulosomes Revealed by Comparative Genomics.</title>
        <authorList>
            <consortium name="DOE Joint Genome Institute"/>
            <person name="Haitjema C.H."/>
            <person name="Gilmore S.P."/>
            <person name="Henske J.K."/>
            <person name="Solomon K.V."/>
            <person name="De Groot R."/>
            <person name="Kuo A."/>
            <person name="Mondo S.J."/>
            <person name="Salamov A.A."/>
            <person name="Labutti K."/>
            <person name="Zhao Z."/>
            <person name="Chiniquy J."/>
            <person name="Barry K."/>
            <person name="Brewer H.M."/>
            <person name="Purvine S.O."/>
            <person name="Wright A.T."/>
            <person name="Boxma B."/>
            <person name="Van Alen T."/>
            <person name="Hackstein J.H."/>
            <person name="Baker S.E."/>
            <person name="Grigoriev I.V."/>
            <person name="O'Malley M.A."/>
        </authorList>
    </citation>
    <scope>NUCLEOTIDE SEQUENCE [LARGE SCALE GENOMIC DNA]</scope>
    <source>
        <strain evidence="24 25">S4</strain>
    </source>
</reference>
<dbReference type="InterPro" id="IPR013020">
    <property type="entry name" value="Rad3/Chl1-like"/>
</dbReference>
<comment type="similarity">
    <text evidence="3">Belongs to the DEAD box helicase family. DEAH subfamily. DDX11/CHL1 sub-subfamily.</text>
</comment>
<feature type="region of interest" description="Disordered" evidence="22">
    <location>
        <begin position="151"/>
        <end position="182"/>
    </location>
</feature>
<dbReference type="InterPro" id="IPR010614">
    <property type="entry name" value="RAD3-like_helicase_DEAD"/>
</dbReference>
<evidence type="ECO:0000256" key="19">
    <source>
        <dbReference type="ARBA" id="ARBA00045008"/>
    </source>
</evidence>
<dbReference type="GO" id="GO:0051536">
    <property type="term" value="F:iron-sulfur cluster binding"/>
    <property type="evidence" value="ECO:0007669"/>
    <property type="project" value="UniProtKB-KW"/>
</dbReference>
<dbReference type="FunFam" id="3.40.50.300:FF:001372">
    <property type="entry name" value="ATP-dependent DNA helicase chl1"/>
    <property type="match status" value="1"/>
</dbReference>
<dbReference type="GO" id="GO:0016818">
    <property type="term" value="F:hydrolase activity, acting on acid anhydrides, in phosphorus-containing anhydrides"/>
    <property type="evidence" value="ECO:0007669"/>
    <property type="project" value="InterPro"/>
</dbReference>
<evidence type="ECO:0000256" key="15">
    <source>
        <dbReference type="ARBA" id="ARBA00023306"/>
    </source>
</evidence>
<keyword evidence="7" id="KW-0547">Nucleotide-binding</keyword>
<dbReference type="EMBL" id="MCFG01000027">
    <property type="protein sequence ID" value="ORX85967.1"/>
    <property type="molecule type" value="Genomic_DNA"/>
</dbReference>
<dbReference type="GO" id="GO:0035861">
    <property type="term" value="C:site of double-strand break"/>
    <property type="evidence" value="ECO:0007669"/>
    <property type="project" value="EnsemblFungi"/>
</dbReference>
<dbReference type="GO" id="GO:0005524">
    <property type="term" value="F:ATP binding"/>
    <property type="evidence" value="ECO:0007669"/>
    <property type="project" value="UniProtKB-KW"/>
</dbReference>
<dbReference type="GO" id="GO:0007064">
    <property type="term" value="P:mitotic sister chromatid cohesion"/>
    <property type="evidence" value="ECO:0007669"/>
    <property type="project" value="EnsemblFungi"/>
</dbReference>
<dbReference type="STRING" id="1754192.A0A1Y1XJN2"/>
<dbReference type="SUPFAM" id="SSF52540">
    <property type="entry name" value="P-loop containing nucleoside triphosphate hydrolases"/>
    <property type="match status" value="1"/>
</dbReference>
<dbReference type="GO" id="GO:0031571">
    <property type="term" value="P:mitotic G1 DNA damage checkpoint signaling"/>
    <property type="evidence" value="ECO:0007669"/>
    <property type="project" value="EnsemblFungi"/>
</dbReference>
<comment type="caution">
    <text evidence="24">The sequence shown here is derived from an EMBL/GenBank/DDBJ whole genome shotgun (WGS) entry which is preliminary data.</text>
</comment>
<evidence type="ECO:0000256" key="2">
    <source>
        <dbReference type="ARBA" id="ARBA00004123"/>
    </source>
</evidence>
<dbReference type="GO" id="GO:0036297">
    <property type="term" value="P:interstrand cross-link repair"/>
    <property type="evidence" value="ECO:0007669"/>
    <property type="project" value="EnsemblFungi"/>
</dbReference>
<accession>A0A1Y1XJN2</accession>
<organism evidence="24 25">
    <name type="scientific">Anaeromyces robustus</name>
    <dbReference type="NCBI Taxonomy" id="1754192"/>
    <lineage>
        <taxon>Eukaryota</taxon>
        <taxon>Fungi</taxon>
        <taxon>Fungi incertae sedis</taxon>
        <taxon>Chytridiomycota</taxon>
        <taxon>Chytridiomycota incertae sedis</taxon>
        <taxon>Neocallimastigomycetes</taxon>
        <taxon>Neocallimastigales</taxon>
        <taxon>Neocallimastigaceae</taxon>
        <taxon>Anaeromyces</taxon>
    </lineage>
</organism>
<evidence type="ECO:0000256" key="4">
    <source>
        <dbReference type="ARBA" id="ARBA00016387"/>
    </source>
</evidence>
<reference evidence="24 25" key="2">
    <citation type="submission" date="2016-08" db="EMBL/GenBank/DDBJ databases">
        <title>Pervasive Adenine N6-methylation of Active Genes in Fungi.</title>
        <authorList>
            <consortium name="DOE Joint Genome Institute"/>
            <person name="Mondo S.J."/>
            <person name="Dannebaum R.O."/>
            <person name="Kuo R.C."/>
            <person name="Labutti K."/>
            <person name="Haridas S."/>
            <person name="Kuo A."/>
            <person name="Salamov A."/>
            <person name="Ahrendt S.R."/>
            <person name="Lipzen A."/>
            <person name="Sullivan W."/>
            <person name="Andreopoulos W.B."/>
            <person name="Clum A."/>
            <person name="Lindquist E."/>
            <person name="Daum C."/>
            <person name="Ramamoorthy G.K."/>
            <person name="Gryganskyi A."/>
            <person name="Culley D."/>
            <person name="Magnuson J.K."/>
            <person name="James T.Y."/>
            <person name="O'Malley M.A."/>
            <person name="Stajich J.E."/>
            <person name="Spatafora J.W."/>
            <person name="Visel A."/>
            <person name="Grigoriev I.V."/>
        </authorList>
    </citation>
    <scope>NUCLEOTIDE SEQUENCE [LARGE SCALE GENOMIC DNA]</scope>
    <source>
        <strain evidence="24 25">S4</strain>
    </source>
</reference>
<dbReference type="OrthoDB" id="24966at2759"/>
<dbReference type="Gene3D" id="3.40.50.300">
    <property type="entry name" value="P-loop containing nucleotide triphosphate hydrolases"/>
    <property type="match status" value="3"/>
</dbReference>
<feature type="compositionally biased region" description="Basic and acidic residues" evidence="22">
    <location>
        <begin position="83"/>
        <end position="107"/>
    </location>
</feature>
<keyword evidence="6" id="KW-0479">Metal-binding</keyword>
<proteinExistence type="inferred from homology"/>
<evidence type="ECO:0000256" key="1">
    <source>
        <dbReference type="ARBA" id="ARBA00001966"/>
    </source>
</evidence>
<dbReference type="EC" id="5.6.2.3" evidence="17"/>
<dbReference type="InterPro" id="IPR045028">
    <property type="entry name" value="DinG/Rad3-like"/>
</dbReference>
<dbReference type="InterPro" id="IPR002464">
    <property type="entry name" value="DNA/RNA_helicase_DEAH_CS"/>
</dbReference>
<dbReference type="SMART" id="SM00491">
    <property type="entry name" value="HELICc2"/>
    <property type="match status" value="1"/>
</dbReference>
<dbReference type="SMART" id="SM00488">
    <property type="entry name" value="DEXDc2"/>
    <property type="match status" value="1"/>
</dbReference>
<dbReference type="InterPro" id="IPR027417">
    <property type="entry name" value="P-loop_NTPase"/>
</dbReference>
<feature type="domain" description="Helicase ATP-binding" evidence="23">
    <location>
        <begin position="22"/>
        <end position="430"/>
    </location>
</feature>
<dbReference type="InterPro" id="IPR006554">
    <property type="entry name" value="Helicase-like_DEXD_c2"/>
</dbReference>
<dbReference type="AlphaFoldDB" id="A0A1Y1XJN2"/>
<comment type="catalytic activity">
    <reaction evidence="21">
        <text>ATP + H2O = ADP + phosphate + H(+)</text>
        <dbReference type="Rhea" id="RHEA:13065"/>
        <dbReference type="ChEBI" id="CHEBI:15377"/>
        <dbReference type="ChEBI" id="CHEBI:15378"/>
        <dbReference type="ChEBI" id="CHEBI:30616"/>
        <dbReference type="ChEBI" id="CHEBI:43474"/>
        <dbReference type="ChEBI" id="CHEBI:456216"/>
        <dbReference type="EC" id="5.6.2.3"/>
    </reaction>
</comment>
<evidence type="ECO:0000256" key="11">
    <source>
        <dbReference type="ARBA" id="ARBA00023004"/>
    </source>
</evidence>
<evidence type="ECO:0000256" key="3">
    <source>
        <dbReference type="ARBA" id="ARBA00008435"/>
    </source>
</evidence>
<keyword evidence="12" id="KW-0411">Iron-sulfur</keyword>
<keyword evidence="15" id="KW-0131">Cell cycle</keyword>
<name>A0A1Y1XJN2_9FUNG</name>
<dbReference type="CDD" id="cd18788">
    <property type="entry name" value="SF2_C_XPD"/>
    <property type="match status" value="1"/>
</dbReference>
<evidence type="ECO:0000256" key="6">
    <source>
        <dbReference type="ARBA" id="ARBA00022723"/>
    </source>
</evidence>